<dbReference type="CDD" id="cd03443">
    <property type="entry name" value="PaaI_thioesterase"/>
    <property type="match status" value="1"/>
</dbReference>
<dbReference type="SUPFAM" id="SSF54637">
    <property type="entry name" value="Thioesterase/thiol ester dehydrase-isomerase"/>
    <property type="match status" value="1"/>
</dbReference>
<comment type="caution">
    <text evidence="2">The sequence shown here is derived from an EMBL/GenBank/DDBJ whole genome shotgun (WGS) entry which is preliminary data.</text>
</comment>
<dbReference type="Proteomes" id="UP000287352">
    <property type="component" value="Unassembled WGS sequence"/>
</dbReference>
<sequence>MQGFSRAGSISNMIDFSKKFAEERWISIMELNDTTDYQLCFACGTKNPYGLQMVFQLEAGTVVSDFRPREEHQGFPGVVHGGIIATVMDEALNRTSMLTERPAWSMTGRLEVRYRRYVPYGPLLRVRAVLGSSRGRMVTATGKLTLAEDESVVFAEASGTFMTLSQETIDQVMKEFPGMRAALES</sequence>
<dbReference type="OrthoDB" id="9792301at2"/>
<dbReference type="PANTHER" id="PTHR47260">
    <property type="entry name" value="UPF0644 PROTEIN PB2B4.06"/>
    <property type="match status" value="1"/>
</dbReference>
<reference evidence="3" key="1">
    <citation type="submission" date="2018-12" db="EMBL/GenBank/DDBJ databases">
        <title>Tengunoibacter tsumagoiensis gen. nov., sp. nov., Dictyobacter kobayashii sp. nov., D. alpinus sp. nov., and D. joshuensis sp. nov. and description of Dictyobacteraceae fam. nov. within the order Ktedonobacterales isolated from Tengu-no-mugimeshi.</title>
        <authorList>
            <person name="Wang C.M."/>
            <person name="Zheng Y."/>
            <person name="Sakai Y."/>
            <person name="Toyoda A."/>
            <person name="Minakuchi Y."/>
            <person name="Abe K."/>
            <person name="Yokota A."/>
            <person name="Yabe S."/>
        </authorList>
    </citation>
    <scope>NUCLEOTIDE SEQUENCE [LARGE SCALE GENOMIC DNA]</scope>
    <source>
        <strain evidence="3">Uno3</strain>
    </source>
</reference>
<organism evidence="2 3">
    <name type="scientific">Tengunoibacter tsumagoiensis</name>
    <dbReference type="NCBI Taxonomy" id="2014871"/>
    <lineage>
        <taxon>Bacteria</taxon>
        <taxon>Bacillati</taxon>
        <taxon>Chloroflexota</taxon>
        <taxon>Ktedonobacteria</taxon>
        <taxon>Ktedonobacterales</taxon>
        <taxon>Dictyobacteraceae</taxon>
        <taxon>Tengunoibacter</taxon>
    </lineage>
</organism>
<feature type="domain" description="Thioesterase" evidence="1">
    <location>
        <begin position="77"/>
        <end position="150"/>
    </location>
</feature>
<evidence type="ECO:0000313" key="2">
    <source>
        <dbReference type="EMBL" id="GCE11218.1"/>
    </source>
</evidence>
<evidence type="ECO:0000313" key="3">
    <source>
        <dbReference type="Proteomes" id="UP000287352"/>
    </source>
</evidence>
<gene>
    <name evidence="2" type="ORF">KTT_10770</name>
</gene>
<dbReference type="InterPro" id="IPR052061">
    <property type="entry name" value="PTE-AB_protein"/>
</dbReference>
<dbReference type="AlphaFoldDB" id="A0A401ZWG3"/>
<evidence type="ECO:0000259" key="1">
    <source>
        <dbReference type="Pfam" id="PF03061"/>
    </source>
</evidence>
<dbReference type="PANTHER" id="PTHR47260:SF1">
    <property type="entry name" value="UPF0644 PROTEIN PB2B4.06"/>
    <property type="match status" value="1"/>
</dbReference>
<dbReference type="InterPro" id="IPR006683">
    <property type="entry name" value="Thioestr_dom"/>
</dbReference>
<dbReference type="Pfam" id="PF03061">
    <property type="entry name" value="4HBT"/>
    <property type="match status" value="1"/>
</dbReference>
<dbReference type="InterPro" id="IPR029069">
    <property type="entry name" value="HotDog_dom_sf"/>
</dbReference>
<dbReference type="EMBL" id="BIFR01000001">
    <property type="protein sequence ID" value="GCE11218.1"/>
    <property type="molecule type" value="Genomic_DNA"/>
</dbReference>
<keyword evidence="3" id="KW-1185">Reference proteome</keyword>
<dbReference type="Gene3D" id="3.10.129.10">
    <property type="entry name" value="Hotdog Thioesterase"/>
    <property type="match status" value="1"/>
</dbReference>
<accession>A0A401ZWG3</accession>
<proteinExistence type="predicted"/>
<protein>
    <recommendedName>
        <fullName evidence="1">Thioesterase domain-containing protein</fullName>
    </recommendedName>
</protein>
<name>A0A401ZWG3_9CHLR</name>